<organism evidence="2 3">
    <name type="scientific">Periconia macrospinosa</name>
    <dbReference type="NCBI Taxonomy" id="97972"/>
    <lineage>
        <taxon>Eukaryota</taxon>
        <taxon>Fungi</taxon>
        <taxon>Dikarya</taxon>
        <taxon>Ascomycota</taxon>
        <taxon>Pezizomycotina</taxon>
        <taxon>Dothideomycetes</taxon>
        <taxon>Pleosporomycetidae</taxon>
        <taxon>Pleosporales</taxon>
        <taxon>Massarineae</taxon>
        <taxon>Periconiaceae</taxon>
        <taxon>Periconia</taxon>
    </lineage>
</organism>
<accession>A0A2V1D3F5</accession>
<dbReference type="Proteomes" id="UP000244855">
    <property type="component" value="Unassembled WGS sequence"/>
</dbReference>
<reference evidence="2 3" key="1">
    <citation type="journal article" date="2018" name="Sci. Rep.">
        <title>Comparative genomics provides insights into the lifestyle and reveals functional heterogeneity of dark septate endophytic fungi.</title>
        <authorList>
            <person name="Knapp D.G."/>
            <person name="Nemeth J.B."/>
            <person name="Barry K."/>
            <person name="Hainaut M."/>
            <person name="Henrissat B."/>
            <person name="Johnson J."/>
            <person name="Kuo A."/>
            <person name="Lim J.H.P."/>
            <person name="Lipzen A."/>
            <person name="Nolan M."/>
            <person name="Ohm R.A."/>
            <person name="Tamas L."/>
            <person name="Grigoriev I.V."/>
            <person name="Spatafora J.W."/>
            <person name="Nagy L.G."/>
            <person name="Kovacs G.M."/>
        </authorList>
    </citation>
    <scope>NUCLEOTIDE SEQUENCE [LARGE SCALE GENOMIC DNA]</scope>
    <source>
        <strain evidence="2 3">DSE2036</strain>
    </source>
</reference>
<sequence length="223" mass="25170">MEPVFITIHSLDKESSILYCSESIVDILGHAPDEVVHRAAFFLNRFTRSLTIMYATASTEQTINLSNNEVTGRSFYNYIAQAFLHTVSHYLKSTKSYNSVVYMRFFFCTPSQTDILRLHLGRSKNEFIASRFPLNETEASADLVQLHDSCKERIHGVMHLRNDTNSSGATGDTTWSGYIYIYIAPLPALPSCASSNYFKEGDEAIELEAIIVSNQVRFVTVLD</sequence>
<evidence type="ECO:0000313" key="3">
    <source>
        <dbReference type="Proteomes" id="UP000244855"/>
    </source>
</evidence>
<protein>
    <recommendedName>
        <fullName evidence="1">PAS domain-containing protein</fullName>
    </recommendedName>
</protein>
<dbReference type="OrthoDB" id="411251at2759"/>
<keyword evidence="3" id="KW-1185">Reference proteome</keyword>
<evidence type="ECO:0000313" key="2">
    <source>
        <dbReference type="EMBL" id="PVH92566.1"/>
    </source>
</evidence>
<proteinExistence type="predicted"/>
<gene>
    <name evidence="2" type="ORF">DM02DRAFT_271385</name>
</gene>
<dbReference type="PROSITE" id="PS50112">
    <property type="entry name" value="PAS"/>
    <property type="match status" value="1"/>
</dbReference>
<dbReference type="AlphaFoldDB" id="A0A2V1D3F5"/>
<dbReference type="EMBL" id="KZ805668">
    <property type="protein sequence ID" value="PVH92566.1"/>
    <property type="molecule type" value="Genomic_DNA"/>
</dbReference>
<feature type="domain" description="PAS" evidence="1">
    <location>
        <begin position="1"/>
        <end position="42"/>
    </location>
</feature>
<name>A0A2V1D3F5_9PLEO</name>
<dbReference type="STRING" id="97972.A0A2V1D3F5"/>
<dbReference type="InterPro" id="IPR000014">
    <property type="entry name" value="PAS"/>
</dbReference>
<evidence type="ECO:0000259" key="1">
    <source>
        <dbReference type="PROSITE" id="PS50112"/>
    </source>
</evidence>